<dbReference type="OrthoDB" id="6146512at2759"/>
<accession>A0A8B6GLW5</accession>
<dbReference type="AlphaFoldDB" id="A0A8B6GLW5"/>
<dbReference type="Proteomes" id="UP000596742">
    <property type="component" value="Unassembled WGS sequence"/>
</dbReference>
<protein>
    <submittedName>
        <fullName evidence="1">Uncharacterized protein</fullName>
    </submittedName>
</protein>
<organism evidence="1 2">
    <name type="scientific">Mytilus galloprovincialis</name>
    <name type="common">Mediterranean mussel</name>
    <dbReference type="NCBI Taxonomy" id="29158"/>
    <lineage>
        <taxon>Eukaryota</taxon>
        <taxon>Metazoa</taxon>
        <taxon>Spiralia</taxon>
        <taxon>Lophotrochozoa</taxon>
        <taxon>Mollusca</taxon>
        <taxon>Bivalvia</taxon>
        <taxon>Autobranchia</taxon>
        <taxon>Pteriomorphia</taxon>
        <taxon>Mytilida</taxon>
        <taxon>Mytiloidea</taxon>
        <taxon>Mytilidae</taxon>
        <taxon>Mytilinae</taxon>
        <taxon>Mytilus</taxon>
    </lineage>
</organism>
<comment type="caution">
    <text evidence="1">The sequence shown here is derived from an EMBL/GenBank/DDBJ whole genome shotgun (WGS) entry which is preliminary data.</text>
</comment>
<gene>
    <name evidence="1" type="ORF">MGAL_10B080269</name>
</gene>
<evidence type="ECO:0000313" key="1">
    <source>
        <dbReference type="EMBL" id="VDI65727.1"/>
    </source>
</evidence>
<evidence type="ECO:0000313" key="2">
    <source>
        <dbReference type="Proteomes" id="UP000596742"/>
    </source>
</evidence>
<sequence>MQPNDLVRFSVQCPELDFPISVPFVKSKDLTAERLLAEIERVLQSYEQFVLDETLEIELVHVSLPDGGVGRSGNFVDLDRLIKEKRSLIRIQNDDNLCCARALITAKTRIDGHDKWESIRKGRKIQTDLAKELHY</sequence>
<keyword evidence="2" id="KW-1185">Reference proteome</keyword>
<name>A0A8B6GLW5_MYTGA</name>
<dbReference type="EMBL" id="UYJE01008641">
    <property type="protein sequence ID" value="VDI65727.1"/>
    <property type="molecule type" value="Genomic_DNA"/>
</dbReference>
<reference evidence="1" key="1">
    <citation type="submission" date="2018-11" db="EMBL/GenBank/DDBJ databases">
        <authorList>
            <person name="Alioto T."/>
            <person name="Alioto T."/>
        </authorList>
    </citation>
    <scope>NUCLEOTIDE SEQUENCE</scope>
</reference>
<proteinExistence type="predicted"/>